<evidence type="ECO:0000256" key="11">
    <source>
        <dbReference type="SAM" id="Phobius"/>
    </source>
</evidence>
<dbReference type="EMBL" id="CP059735">
    <property type="protein sequence ID" value="WDD98881.1"/>
    <property type="molecule type" value="Genomic_DNA"/>
</dbReference>
<feature type="transmembrane region" description="Helical" evidence="11">
    <location>
        <begin position="6"/>
        <end position="29"/>
    </location>
</feature>
<evidence type="ECO:0000256" key="9">
    <source>
        <dbReference type="ARBA" id="ARBA00023136"/>
    </source>
</evidence>
<dbReference type="RefSeq" id="WP_044834266.1">
    <property type="nucleotide sequence ID" value="NZ_CP059735.1"/>
</dbReference>
<evidence type="ECO:0000256" key="6">
    <source>
        <dbReference type="ARBA" id="ARBA00022519"/>
    </source>
</evidence>
<proteinExistence type="inferred from homology"/>
<evidence type="ECO:0000256" key="8">
    <source>
        <dbReference type="ARBA" id="ARBA00022927"/>
    </source>
</evidence>
<keyword evidence="7 11" id="KW-0812">Transmembrane</keyword>
<evidence type="ECO:0000256" key="5">
    <source>
        <dbReference type="ARBA" id="ARBA00022475"/>
    </source>
</evidence>
<dbReference type="GO" id="GO:0015628">
    <property type="term" value="P:protein secretion by the type II secretion system"/>
    <property type="evidence" value="ECO:0007669"/>
    <property type="project" value="InterPro"/>
</dbReference>
<dbReference type="Pfam" id="PF01203">
    <property type="entry name" value="T2SSN"/>
    <property type="match status" value="1"/>
</dbReference>
<dbReference type="AlphaFoldDB" id="A0AAE9YQB7"/>
<evidence type="ECO:0000313" key="12">
    <source>
        <dbReference type="EMBL" id="WDD98881.1"/>
    </source>
</evidence>
<comment type="similarity">
    <text evidence="2">Belongs to the GSP N family.</text>
</comment>
<evidence type="ECO:0000313" key="13">
    <source>
        <dbReference type="Proteomes" id="UP000032568"/>
    </source>
</evidence>
<keyword evidence="11" id="KW-1133">Transmembrane helix</keyword>
<evidence type="ECO:0000256" key="1">
    <source>
        <dbReference type="ARBA" id="ARBA00004533"/>
    </source>
</evidence>
<keyword evidence="5" id="KW-1003">Cell membrane</keyword>
<keyword evidence="4" id="KW-0813">Transport</keyword>
<dbReference type="KEGG" id="tact:SG35_027250"/>
<dbReference type="InterPro" id="IPR022792">
    <property type="entry name" value="T2SS_protein-GspN"/>
</dbReference>
<accession>A0AAE9YQB7</accession>
<reference evidence="12 13" key="1">
    <citation type="journal article" date="2015" name="Genome Announc.">
        <title>Draft Genome Sequences of Marine Isolates of Thalassomonas viridans and Thalassomonas actiniarum.</title>
        <authorList>
            <person name="Olonade I."/>
            <person name="van Zyl L.J."/>
            <person name="Trindade M."/>
        </authorList>
    </citation>
    <scope>NUCLEOTIDE SEQUENCE [LARGE SCALE GENOMIC DNA]</scope>
    <source>
        <strain evidence="12 13">A5K-106</strain>
    </source>
</reference>
<reference evidence="12 13" key="2">
    <citation type="journal article" date="2022" name="Mar. Drugs">
        <title>Bioassay-Guided Fractionation Leads to the Detection of Cholic Acid Generated by the Rare Thalassomonas sp.</title>
        <authorList>
            <person name="Pheiffer F."/>
            <person name="Schneider Y.K."/>
            <person name="Hansen E.H."/>
            <person name="Andersen J.H."/>
            <person name="Isaksson J."/>
            <person name="Busche T."/>
            <person name="R C."/>
            <person name="Kalinowski J."/>
            <person name="Zyl L.V."/>
            <person name="Trindade M."/>
        </authorList>
    </citation>
    <scope>NUCLEOTIDE SEQUENCE [LARGE SCALE GENOMIC DNA]</scope>
    <source>
        <strain evidence="12 13">A5K-106</strain>
    </source>
</reference>
<sequence length="247" mass="26360">MKQGTVYAGVFASVYLIFVIATIPAKLIFNFVSLPKDIVVENLSGTVWQAEIKRLATRDIELNRVTASLSPLSLLVFDPAVSLTFGDDLLPGPQGEVKVSGLLGNLTLSDADILLAANDISRQLDLPVPVTASGDVSVKLDSLVFDKPFCAQASGLVSWKKAKVTALEQNVTLGPLSADIGCEEGALAFNIQPKNNLGLTFSAYLRQGGKFSGQGYLQPADKFPESLKGALPFLGKKDAQGRYRLGF</sequence>
<evidence type="ECO:0000256" key="7">
    <source>
        <dbReference type="ARBA" id="ARBA00022692"/>
    </source>
</evidence>
<evidence type="ECO:0000256" key="2">
    <source>
        <dbReference type="ARBA" id="ARBA00007208"/>
    </source>
</evidence>
<comment type="subcellular location">
    <subcellularLocation>
        <location evidence="1">Cell inner membrane</location>
    </subcellularLocation>
</comment>
<protein>
    <recommendedName>
        <fullName evidence="3">Type II secretion system protein N</fullName>
    </recommendedName>
    <alternativeName>
        <fullName evidence="10">General secretion pathway protein N</fullName>
    </alternativeName>
</protein>
<evidence type="ECO:0000256" key="10">
    <source>
        <dbReference type="ARBA" id="ARBA00030772"/>
    </source>
</evidence>
<evidence type="ECO:0000256" key="3">
    <source>
        <dbReference type="ARBA" id="ARBA00021563"/>
    </source>
</evidence>
<dbReference type="GO" id="GO:0005886">
    <property type="term" value="C:plasma membrane"/>
    <property type="evidence" value="ECO:0007669"/>
    <property type="project" value="UniProtKB-SubCell"/>
</dbReference>
<dbReference type="Proteomes" id="UP000032568">
    <property type="component" value="Chromosome"/>
</dbReference>
<name>A0AAE9YQB7_9GAMM</name>
<organism evidence="12 13">
    <name type="scientific">Thalassomonas actiniarum</name>
    <dbReference type="NCBI Taxonomy" id="485447"/>
    <lineage>
        <taxon>Bacteria</taxon>
        <taxon>Pseudomonadati</taxon>
        <taxon>Pseudomonadota</taxon>
        <taxon>Gammaproteobacteria</taxon>
        <taxon>Alteromonadales</taxon>
        <taxon>Colwelliaceae</taxon>
        <taxon>Thalassomonas</taxon>
    </lineage>
</organism>
<keyword evidence="6" id="KW-0997">Cell inner membrane</keyword>
<keyword evidence="8" id="KW-0653">Protein transport</keyword>
<keyword evidence="9 11" id="KW-0472">Membrane</keyword>
<keyword evidence="13" id="KW-1185">Reference proteome</keyword>
<dbReference type="GO" id="GO:0015627">
    <property type="term" value="C:type II protein secretion system complex"/>
    <property type="evidence" value="ECO:0007669"/>
    <property type="project" value="InterPro"/>
</dbReference>
<gene>
    <name evidence="12" type="ORF">SG35_027250</name>
</gene>
<evidence type="ECO:0000256" key="4">
    <source>
        <dbReference type="ARBA" id="ARBA00022448"/>
    </source>
</evidence>